<feature type="region of interest" description="Disordered" evidence="1">
    <location>
        <begin position="133"/>
        <end position="152"/>
    </location>
</feature>
<reference evidence="3" key="1">
    <citation type="submission" date="2003-06" db="EMBL/GenBank/DDBJ databases">
        <title>The complete genome sequence of Haemophilus ducreyi.</title>
        <authorList>
            <person name="Munson R.S. Jr."/>
            <person name="Ray W.C."/>
            <person name="Mahairas G."/>
            <person name="Sabo P."/>
            <person name="Mungur R."/>
            <person name="Johnson L."/>
            <person name="Nguyen D."/>
            <person name="Wang J."/>
            <person name="Forst C."/>
            <person name="Hood L."/>
        </authorList>
    </citation>
    <scope>NUCLEOTIDE SEQUENCE [LARGE SCALE GENOMIC DNA]</scope>
    <source>
        <strain evidence="3">35000HP / ATCC 700724</strain>
    </source>
</reference>
<proteinExistence type="predicted"/>
<dbReference type="HOGENOM" id="CLU_125423_0_0_6"/>
<sequence length="194" mass="22333">MFIGGNMKLCKCPICHSDLTLEALIEDDSGRELLNTITNMSHGCGRAAVAYLGLFKPVKSSLSNSRSLKLLQSLLEIYPPSNVLEKALIDTVEQVRRNRRESGRIEPLTNHNYLKKVYESVKVQFAVVRSDKDFKQHKHESPEQQQRNEEDKLRGAIQYVERMRRLGQLDSIKNTESYQLWLKWQEEKANATAN</sequence>
<dbReference type="KEGG" id="hdu:HD_0496"/>
<evidence type="ECO:0000256" key="1">
    <source>
        <dbReference type="SAM" id="MobiDB-lite"/>
    </source>
</evidence>
<accession>Q7VNL3</accession>
<gene>
    <name evidence="2" type="ordered locus">HD_0496</name>
</gene>
<name>Q7VNL3_HAEDU</name>
<keyword evidence="3" id="KW-1185">Reference proteome</keyword>
<dbReference type="Proteomes" id="UP000001022">
    <property type="component" value="Chromosome"/>
</dbReference>
<organism evidence="2 3">
    <name type="scientific">Haemophilus ducreyi (strain 35000HP / ATCC 700724)</name>
    <dbReference type="NCBI Taxonomy" id="233412"/>
    <lineage>
        <taxon>Bacteria</taxon>
        <taxon>Pseudomonadati</taxon>
        <taxon>Pseudomonadota</taxon>
        <taxon>Gammaproteobacteria</taxon>
        <taxon>Pasteurellales</taxon>
        <taxon>Pasteurellaceae</taxon>
        <taxon>Haemophilus</taxon>
    </lineage>
</organism>
<dbReference type="STRING" id="233412.HD_0496"/>
<dbReference type="EMBL" id="AE017143">
    <property type="protein sequence ID" value="AAP95446.1"/>
    <property type="molecule type" value="Genomic_DNA"/>
</dbReference>
<evidence type="ECO:0000313" key="2">
    <source>
        <dbReference type="EMBL" id="AAP95446.1"/>
    </source>
</evidence>
<dbReference type="AlphaFoldDB" id="Q7VNL3"/>
<evidence type="ECO:0000313" key="3">
    <source>
        <dbReference type="Proteomes" id="UP000001022"/>
    </source>
</evidence>
<protein>
    <submittedName>
        <fullName evidence="2">Uncharacterized protein</fullName>
    </submittedName>
</protein>
<dbReference type="eggNOG" id="ENOG5032UKF">
    <property type="taxonomic scope" value="Bacteria"/>
</dbReference>